<evidence type="ECO:0008006" key="5">
    <source>
        <dbReference type="Google" id="ProtNLM"/>
    </source>
</evidence>
<gene>
    <name evidence="3" type="ORF">BGZ80_007557</name>
</gene>
<feature type="region of interest" description="Disordered" evidence="1">
    <location>
        <begin position="540"/>
        <end position="560"/>
    </location>
</feature>
<keyword evidence="2" id="KW-1133">Transmembrane helix</keyword>
<keyword evidence="2" id="KW-0812">Transmembrane</keyword>
<keyword evidence="2" id="KW-0472">Membrane</keyword>
<evidence type="ECO:0000313" key="4">
    <source>
        <dbReference type="Proteomes" id="UP000703661"/>
    </source>
</evidence>
<proteinExistence type="predicted"/>
<keyword evidence="4" id="KW-1185">Reference proteome</keyword>
<feature type="transmembrane region" description="Helical" evidence="2">
    <location>
        <begin position="741"/>
        <end position="761"/>
    </location>
</feature>
<dbReference type="AlphaFoldDB" id="A0A9P6N565"/>
<dbReference type="Proteomes" id="UP000703661">
    <property type="component" value="Unassembled WGS sequence"/>
</dbReference>
<dbReference type="SUPFAM" id="SSF52047">
    <property type="entry name" value="RNI-like"/>
    <property type="match status" value="1"/>
</dbReference>
<evidence type="ECO:0000313" key="3">
    <source>
        <dbReference type="EMBL" id="KAG0023865.1"/>
    </source>
</evidence>
<evidence type="ECO:0000256" key="2">
    <source>
        <dbReference type="SAM" id="Phobius"/>
    </source>
</evidence>
<dbReference type="InterPro" id="IPR032675">
    <property type="entry name" value="LRR_dom_sf"/>
</dbReference>
<name>A0A9P6N565_9FUNG</name>
<protein>
    <recommendedName>
        <fullName evidence="5">F-box domain-containing protein</fullName>
    </recommendedName>
</protein>
<sequence>MAPSVNPLEIYEIVANVGRFVKLWDYWDHQGHRPRDSTDFLPKEILSYALVSKTWSSALLPICWQIYDSRVMSYVPDDIIIKMLETQDVNVYCYKMIKELQPPISELNWITYYGYRDARARLDLTDEVKEDTIKLSMIGTAITHLRLIDWVIDNVPQLLEFLTRYNRLSNLSLDNLHDIHDFPFSGSVMENTSLLLPYVVLPGITVLRLDCSYQVSKSIIEFITCCPNLTRLEIEGSWMSNECAYKGVPFYRYCPNLRSFSIELPEMDQNSGMYIPHGSDLAELIACLMGPPGTGKLDTFEGKLVDFSETTSKALVNHAKDTLEVFKLELGETSDFDFNLDSHRGVNHILMNCHRLKRISLRYYTSCEFIGEFEGPWACLDTLEELDIHDGWFGTTHEEIEDAEVDYEDDGIWIWHSEDKMPLELWDNIFSHVKQMINLKRWGNYLIANAVSSTQPNGPPLLVLIKSEQFPANPRNITWSVVSTVPVSQLAPFHLTQPAFASFGSNVDCIVDDNGVFTVMGSNQEFKNNDGARVAVQYDPNAPLTDKSGTTHGSGSPNGGGSGEWSLASDLWYQYVLVRLVNVKDPVSSNNTVYQMYKADYNIDQGIKLGHVIRGDRSTLDKLYTLEYFNLTSRETGNMIYSLNGTAIQSLWDSVGDYKSYYSIIPGPSQATAGNQSSQFALLSTPGTLYVADDLTPLNGTMQISAIPAVIVLDSVFTPDIQVNPPVECGDSCSTDKVIKIVIGVSIAAAIPVFCCCFYWIRRFIRRRRLRSGSSPALIVTPVATAESADVEQVLPGNSGSDSGVADEGVGAMESRDSRNDGENGAQYMETSEQGTDNSGGIGSNTGAPMQG</sequence>
<accession>A0A9P6N565</accession>
<dbReference type="Gene3D" id="3.80.10.10">
    <property type="entry name" value="Ribonuclease Inhibitor"/>
    <property type="match status" value="1"/>
</dbReference>
<feature type="region of interest" description="Disordered" evidence="1">
    <location>
        <begin position="790"/>
        <end position="852"/>
    </location>
</feature>
<evidence type="ECO:0000256" key="1">
    <source>
        <dbReference type="SAM" id="MobiDB-lite"/>
    </source>
</evidence>
<comment type="caution">
    <text evidence="3">The sequence shown here is derived from an EMBL/GenBank/DDBJ whole genome shotgun (WGS) entry which is preliminary data.</text>
</comment>
<dbReference type="EMBL" id="JAAAID010000039">
    <property type="protein sequence ID" value="KAG0023865.1"/>
    <property type="molecule type" value="Genomic_DNA"/>
</dbReference>
<reference evidence="3" key="1">
    <citation type="journal article" date="2020" name="Fungal Divers.">
        <title>Resolving the Mortierellaceae phylogeny through synthesis of multi-gene phylogenetics and phylogenomics.</title>
        <authorList>
            <person name="Vandepol N."/>
            <person name="Liber J."/>
            <person name="Desiro A."/>
            <person name="Na H."/>
            <person name="Kennedy M."/>
            <person name="Barry K."/>
            <person name="Grigoriev I.V."/>
            <person name="Miller A.N."/>
            <person name="O'Donnell K."/>
            <person name="Stajich J.E."/>
            <person name="Bonito G."/>
        </authorList>
    </citation>
    <scope>NUCLEOTIDE SEQUENCE</scope>
    <source>
        <strain evidence="3">NRRL 2769</strain>
    </source>
</reference>
<organism evidence="3 4">
    <name type="scientific">Entomortierella chlamydospora</name>
    <dbReference type="NCBI Taxonomy" id="101097"/>
    <lineage>
        <taxon>Eukaryota</taxon>
        <taxon>Fungi</taxon>
        <taxon>Fungi incertae sedis</taxon>
        <taxon>Mucoromycota</taxon>
        <taxon>Mortierellomycotina</taxon>
        <taxon>Mortierellomycetes</taxon>
        <taxon>Mortierellales</taxon>
        <taxon>Mortierellaceae</taxon>
        <taxon>Entomortierella</taxon>
    </lineage>
</organism>